<organism evidence="4 5">
    <name type="scientific">Luteolibacter flavescens</name>
    <dbReference type="NCBI Taxonomy" id="1859460"/>
    <lineage>
        <taxon>Bacteria</taxon>
        <taxon>Pseudomonadati</taxon>
        <taxon>Verrucomicrobiota</taxon>
        <taxon>Verrucomicrobiia</taxon>
        <taxon>Verrucomicrobiales</taxon>
        <taxon>Verrucomicrobiaceae</taxon>
        <taxon>Luteolibacter</taxon>
    </lineage>
</organism>
<dbReference type="Pfam" id="PF02525">
    <property type="entry name" value="Flavodoxin_2"/>
    <property type="match status" value="1"/>
</dbReference>
<dbReference type="Gene3D" id="3.40.50.360">
    <property type="match status" value="1"/>
</dbReference>
<dbReference type="EMBL" id="JAPDDS010000007">
    <property type="protein sequence ID" value="MCW1885871.1"/>
    <property type="molecule type" value="Genomic_DNA"/>
</dbReference>
<dbReference type="InterPro" id="IPR003680">
    <property type="entry name" value="Flavodoxin_fold"/>
</dbReference>
<evidence type="ECO:0000313" key="5">
    <source>
        <dbReference type="Proteomes" id="UP001207930"/>
    </source>
</evidence>
<accession>A0ABT3FQK6</accession>
<protein>
    <submittedName>
        <fullName evidence="4">NAD(P)H-dependent oxidoreductase</fullName>
    </submittedName>
</protein>
<keyword evidence="5" id="KW-1185">Reference proteome</keyword>
<dbReference type="PANTHER" id="PTHR10204:SF34">
    <property type="entry name" value="NAD(P)H DEHYDROGENASE [QUINONE] 1 ISOFORM 1"/>
    <property type="match status" value="1"/>
</dbReference>
<dbReference type="InterPro" id="IPR029039">
    <property type="entry name" value="Flavoprotein-like_sf"/>
</dbReference>
<sequence length="202" mass="22467">MALTLVMHTLIVTSHPDTSSYTHAVVAKVIEGIGSSPGYTYEVADLMEEGFDPRFTKQDIADFRAGIRPTDERVLAEQARLDRADHLVLVFPVYWWTMPGLMKGWIDRVFTQQWAYIDNPDGGLTKLLTRLHVHVIGIGGATRRTYEKRGYGTAFHTEIDEGIFGFCGAPVLGSEILLPLDEDSAQQGLQRAFEIGQGLATR</sequence>
<keyword evidence="2" id="KW-0560">Oxidoreductase</keyword>
<dbReference type="Proteomes" id="UP001207930">
    <property type="component" value="Unassembled WGS sequence"/>
</dbReference>
<evidence type="ECO:0000313" key="4">
    <source>
        <dbReference type="EMBL" id="MCW1885871.1"/>
    </source>
</evidence>
<feature type="domain" description="Flavodoxin-like fold" evidence="3">
    <location>
        <begin position="7"/>
        <end position="192"/>
    </location>
</feature>
<gene>
    <name evidence="4" type="ORF">OKA04_14115</name>
</gene>
<dbReference type="SUPFAM" id="SSF52218">
    <property type="entry name" value="Flavoproteins"/>
    <property type="match status" value="1"/>
</dbReference>
<name>A0ABT3FQK6_9BACT</name>
<comment type="caution">
    <text evidence="4">The sequence shown here is derived from an EMBL/GenBank/DDBJ whole genome shotgun (WGS) entry which is preliminary data.</text>
</comment>
<evidence type="ECO:0000256" key="1">
    <source>
        <dbReference type="ARBA" id="ARBA00006252"/>
    </source>
</evidence>
<evidence type="ECO:0000259" key="3">
    <source>
        <dbReference type="Pfam" id="PF02525"/>
    </source>
</evidence>
<dbReference type="PANTHER" id="PTHR10204">
    <property type="entry name" value="NAD P H OXIDOREDUCTASE-RELATED"/>
    <property type="match status" value="1"/>
</dbReference>
<proteinExistence type="inferred from homology"/>
<comment type="similarity">
    <text evidence="1">Belongs to the NAD(P)H dehydrogenase (quinone) family.</text>
</comment>
<reference evidence="4 5" key="1">
    <citation type="submission" date="2022-10" db="EMBL/GenBank/DDBJ databases">
        <title>Luteolibacter flavescens strain MCCC 1K03193, whole genome shotgun sequencing project.</title>
        <authorList>
            <person name="Zhao G."/>
            <person name="Shen L."/>
        </authorList>
    </citation>
    <scope>NUCLEOTIDE SEQUENCE [LARGE SCALE GENOMIC DNA]</scope>
    <source>
        <strain evidence="4 5">MCCC 1K03193</strain>
    </source>
</reference>
<dbReference type="InterPro" id="IPR051545">
    <property type="entry name" value="NAD(P)H_dehydrogenase_qn"/>
</dbReference>
<evidence type="ECO:0000256" key="2">
    <source>
        <dbReference type="ARBA" id="ARBA00023002"/>
    </source>
</evidence>